<organism evidence="2 3">
    <name type="scientific">Flavobacterium jumunjinense</name>
    <dbReference type="NCBI Taxonomy" id="998845"/>
    <lineage>
        <taxon>Bacteria</taxon>
        <taxon>Pseudomonadati</taxon>
        <taxon>Bacteroidota</taxon>
        <taxon>Flavobacteriia</taxon>
        <taxon>Flavobacteriales</taxon>
        <taxon>Flavobacteriaceae</taxon>
        <taxon>Flavobacterium</taxon>
    </lineage>
</organism>
<evidence type="ECO:0000313" key="3">
    <source>
        <dbReference type="Proteomes" id="UP001589607"/>
    </source>
</evidence>
<proteinExistence type="predicted"/>
<accession>A0ABV5GU06</accession>
<keyword evidence="3" id="KW-1185">Reference proteome</keyword>
<sequence>MVDREKGFGCCGINTTYINRKGEMYFKGLGYNTNEEDFVAQLDLNITTQIFKKFDQIDILKMNNYYPCETPDSQNNSITFLKNGKIIKTIQDCSRKAPIDFYVAYNELSYLYQKIKQKNNYNFIFDNRLHFPSFENKLIKHTLYNSELFLLDLELRKGKESETSFNPTYTLNFSYGNQGFLFSKIETDCRYYKFYYNDNTTKTIDMGYNFIGANPILLTKNKTKPSR</sequence>
<gene>
    <name evidence="2" type="ORF">ACFFVF_19660</name>
</gene>
<dbReference type="EMBL" id="JBHMEY010000094">
    <property type="protein sequence ID" value="MFB9098729.1"/>
    <property type="molecule type" value="Genomic_DNA"/>
</dbReference>
<feature type="domain" description="DUF6438" evidence="1">
    <location>
        <begin position="4"/>
        <end position="111"/>
    </location>
</feature>
<evidence type="ECO:0000259" key="1">
    <source>
        <dbReference type="Pfam" id="PF20033"/>
    </source>
</evidence>
<reference evidence="2 3" key="1">
    <citation type="submission" date="2024-09" db="EMBL/GenBank/DDBJ databases">
        <authorList>
            <person name="Sun Q."/>
            <person name="Mori K."/>
        </authorList>
    </citation>
    <scope>NUCLEOTIDE SEQUENCE [LARGE SCALE GENOMIC DNA]</scope>
    <source>
        <strain evidence="2 3">CECT 7955</strain>
    </source>
</reference>
<evidence type="ECO:0000313" key="2">
    <source>
        <dbReference type="EMBL" id="MFB9098729.1"/>
    </source>
</evidence>
<comment type="caution">
    <text evidence="2">The sequence shown here is derived from an EMBL/GenBank/DDBJ whole genome shotgun (WGS) entry which is preliminary data.</text>
</comment>
<dbReference type="Pfam" id="PF20033">
    <property type="entry name" value="DUF6438"/>
    <property type="match status" value="1"/>
</dbReference>
<dbReference type="InterPro" id="IPR045497">
    <property type="entry name" value="DUF6438"/>
</dbReference>
<protein>
    <submittedName>
        <fullName evidence="2">DUF6438 domain-containing protein</fullName>
    </submittedName>
</protein>
<name>A0ABV5GU06_9FLAO</name>
<dbReference type="Proteomes" id="UP001589607">
    <property type="component" value="Unassembled WGS sequence"/>
</dbReference>
<dbReference type="RefSeq" id="WP_262913013.1">
    <property type="nucleotide sequence ID" value="NZ_JBHMEY010000094.1"/>
</dbReference>